<keyword evidence="8" id="KW-1185">Reference proteome</keyword>
<reference evidence="7" key="1">
    <citation type="submission" date="2022-01" db="EMBL/GenBank/DDBJ databases">
        <title>Genome sequence and assembly of Parabukholderia sp. RG36.</title>
        <authorList>
            <person name="Chhetri G."/>
        </authorList>
    </citation>
    <scope>NUCLEOTIDE SEQUENCE</scope>
    <source>
        <strain evidence="7">RG36</strain>
    </source>
</reference>
<feature type="domain" description="HTH tetR-type" evidence="6">
    <location>
        <begin position="34"/>
        <end position="94"/>
    </location>
</feature>
<evidence type="ECO:0000256" key="3">
    <source>
        <dbReference type="ARBA" id="ARBA00023163"/>
    </source>
</evidence>
<evidence type="ECO:0000256" key="4">
    <source>
        <dbReference type="PROSITE-ProRule" id="PRU00335"/>
    </source>
</evidence>
<proteinExistence type="predicted"/>
<dbReference type="InterPro" id="IPR001647">
    <property type="entry name" value="HTH_TetR"/>
</dbReference>
<dbReference type="RefSeq" id="WP_238468552.1">
    <property type="nucleotide sequence ID" value="NZ_JAKLJA010000064.1"/>
</dbReference>
<dbReference type="PANTHER" id="PTHR47506:SF1">
    <property type="entry name" value="HTH-TYPE TRANSCRIPTIONAL REGULATOR YJDC"/>
    <property type="match status" value="1"/>
</dbReference>
<keyword evidence="1" id="KW-0805">Transcription regulation</keyword>
<feature type="compositionally biased region" description="Low complexity" evidence="5">
    <location>
        <begin position="10"/>
        <end position="33"/>
    </location>
</feature>
<dbReference type="PRINTS" id="PR00455">
    <property type="entry name" value="HTHTETR"/>
</dbReference>
<dbReference type="Pfam" id="PF16925">
    <property type="entry name" value="TetR_C_13"/>
    <property type="match status" value="1"/>
</dbReference>
<dbReference type="InterPro" id="IPR011075">
    <property type="entry name" value="TetR_C"/>
</dbReference>
<dbReference type="Pfam" id="PF00440">
    <property type="entry name" value="TetR_N"/>
    <property type="match status" value="1"/>
</dbReference>
<protein>
    <submittedName>
        <fullName evidence="7">TetR/AcrR family transcriptional regulator</fullName>
    </submittedName>
</protein>
<dbReference type="AlphaFoldDB" id="A0A9X1UP61"/>
<accession>A0A9X1UP61</accession>
<evidence type="ECO:0000313" key="8">
    <source>
        <dbReference type="Proteomes" id="UP001139308"/>
    </source>
</evidence>
<evidence type="ECO:0000256" key="5">
    <source>
        <dbReference type="SAM" id="MobiDB-lite"/>
    </source>
</evidence>
<evidence type="ECO:0000313" key="7">
    <source>
        <dbReference type="EMBL" id="MCG5078571.1"/>
    </source>
</evidence>
<feature type="region of interest" description="Disordered" evidence="5">
    <location>
        <begin position="1"/>
        <end position="35"/>
    </location>
</feature>
<evidence type="ECO:0000259" key="6">
    <source>
        <dbReference type="PROSITE" id="PS50977"/>
    </source>
</evidence>
<dbReference type="InterPro" id="IPR009057">
    <property type="entry name" value="Homeodomain-like_sf"/>
</dbReference>
<dbReference type="PANTHER" id="PTHR47506">
    <property type="entry name" value="TRANSCRIPTIONAL REGULATORY PROTEIN"/>
    <property type="match status" value="1"/>
</dbReference>
<dbReference type="Proteomes" id="UP001139308">
    <property type="component" value="Unassembled WGS sequence"/>
</dbReference>
<dbReference type="PROSITE" id="PS50977">
    <property type="entry name" value="HTH_TETR_2"/>
    <property type="match status" value="1"/>
</dbReference>
<comment type="caution">
    <text evidence="7">The sequence shown here is derived from an EMBL/GenBank/DDBJ whole genome shotgun (WGS) entry which is preliminary data.</text>
</comment>
<dbReference type="SUPFAM" id="SSF46689">
    <property type="entry name" value="Homeodomain-like"/>
    <property type="match status" value="1"/>
</dbReference>
<sequence>MSSQPKHGDAASTSQAAPGAARTGRARSTQTAGPRAQEHLLVAADELFYREGVRAVGVEAVVERAGVNKMSLYRQFSSKDDLVVAYLKRCDERFFERFEASIAKHPGNPARQLVQYFEDLAQRASAPDYRGCPFVNVSAEFPDATHPARQSVTDNKSKLIARLNEIASAAKAADPAALADELALLIEGIYAASQTYGPGCGPILAAPRMAKLLIEAACGASGARADKVAR</sequence>
<keyword evidence="2 4" id="KW-0238">DNA-binding</keyword>
<dbReference type="Gene3D" id="1.10.357.10">
    <property type="entry name" value="Tetracycline Repressor, domain 2"/>
    <property type="match status" value="1"/>
</dbReference>
<keyword evidence="3" id="KW-0804">Transcription</keyword>
<feature type="DNA-binding region" description="H-T-H motif" evidence="4">
    <location>
        <begin position="57"/>
        <end position="76"/>
    </location>
</feature>
<gene>
    <name evidence="7" type="ORF">L5014_35475</name>
</gene>
<evidence type="ECO:0000256" key="2">
    <source>
        <dbReference type="ARBA" id="ARBA00023125"/>
    </source>
</evidence>
<dbReference type="SUPFAM" id="SSF48498">
    <property type="entry name" value="Tetracyclin repressor-like, C-terminal domain"/>
    <property type="match status" value="1"/>
</dbReference>
<evidence type="ECO:0000256" key="1">
    <source>
        <dbReference type="ARBA" id="ARBA00023015"/>
    </source>
</evidence>
<dbReference type="GO" id="GO:0003677">
    <property type="term" value="F:DNA binding"/>
    <property type="evidence" value="ECO:0007669"/>
    <property type="project" value="UniProtKB-UniRule"/>
</dbReference>
<name>A0A9X1UP61_9BURK</name>
<dbReference type="InterPro" id="IPR036271">
    <property type="entry name" value="Tet_transcr_reg_TetR-rel_C_sf"/>
</dbReference>
<dbReference type="EMBL" id="JAKLJA010000064">
    <property type="protein sequence ID" value="MCG5078571.1"/>
    <property type="molecule type" value="Genomic_DNA"/>
</dbReference>
<organism evidence="7 8">
    <name type="scientific">Paraburkholderia tagetis</name>
    <dbReference type="NCBI Taxonomy" id="2913261"/>
    <lineage>
        <taxon>Bacteria</taxon>
        <taxon>Pseudomonadati</taxon>
        <taxon>Pseudomonadota</taxon>
        <taxon>Betaproteobacteria</taxon>
        <taxon>Burkholderiales</taxon>
        <taxon>Burkholderiaceae</taxon>
        <taxon>Paraburkholderia</taxon>
    </lineage>
</organism>